<dbReference type="EMBL" id="BARU01040449">
    <property type="protein sequence ID" value="GAH77917.1"/>
    <property type="molecule type" value="Genomic_DNA"/>
</dbReference>
<dbReference type="AlphaFoldDB" id="X1I888"/>
<gene>
    <name evidence="2" type="ORF">S03H2_62531</name>
</gene>
<dbReference type="Pfam" id="PF13271">
    <property type="entry name" value="DUF4062"/>
    <property type="match status" value="1"/>
</dbReference>
<feature type="non-terminal residue" evidence="2">
    <location>
        <position position="1"/>
    </location>
</feature>
<sequence>SRPQKLINRDVDSCDLFVGILWRRWGQNTGKYSSGFEEEFIRACDRRRKTGKPEIWLYFKTIDEENVKDPGDQLKKVLKFKKEQIELKELLFKEFNDSGNWDKLIYDNLLVYLLGLSAGESQIEIQEQSVILDSSKRVKETKEAKIDIKKVVYPPALINLFDQVSLKLKEEKQISFNFWDRTRLFLQSSAWFSEIHLGEIFGIHELNLIYTQRNNWEISESESLFIARSFIG</sequence>
<feature type="domain" description="DUF4062" evidence="1">
    <location>
        <begin position="3"/>
        <end position="43"/>
    </location>
</feature>
<comment type="caution">
    <text evidence="2">The sequence shown here is derived from an EMBL/GenBank/DDBJ whole genome shotgun (WGS) entry which is preliminary data.</text>
</comment>
<reference evidence="2" key="1">
    <citation type="journal article" date="2014" name="Front. Microbiol.">
        <title>High frequency of phylogenetically diverse reductive dehalogenase-homologous genes in deep subseafloor sedimentary metagenomes.</title>
        <authorList>
            <person name="Kawai M."/>
            <person name="Futagami T."/>
            <person name="Toyoda A."/>
            <person name="Takaki Y."/>
            <person name="Nishi S."/>
            <person name="Hori S."/>
            <person name="Arai W."/>
            <person name="Tsubouchi T."/>
            <person name="Morono Y."/>
            <person name="Uchiyama I."/>
            <person name="Ito T."/>
            <person name="Fujiyama A."/>
            <person name="Inagaki F."/>
            <person name="Takami H."/>
        </authorList>
    </citation>
    <scope>NUCLEOTIDE SEQUENCE</scope>
    <source>
        <strain evidence="2">Expedition CK06-06</strain>
    </source>
</reference>
<accession>X1I888</accession>
<evidence type="ECO:0000313" key="2">
    <source>
        <dbReference type="EMBL" id="GAH77917.1"/>
    </source>
</evidence>
<proteinExistence type="predicted"/>
<evidence type="ECO:0000259" key="1">
    <source>
        <dbReference type="Pfam" id="PF13271"/>
    </source>
</evidence>
<feature type="non-terminal residue" evidence="2">
    <location>
        <position position="232"/>
    </location>
</feature>
<organism evidence="2">
    <name type="scientific">marine sediment metagenome</name>
    <dbReference type="NCBI Taxonomy" id="412755"/>
    <lineage>
        <taxon>unclassified sequences</taxon>
        <taxon>metagenomes</taxon>
        <taxon>ecological metagenomes</taxon>
    </lineage>
</organism>
<dbReference type="InterPro" id="IPR025139">
    <property type="entry name" value="DUF4062"/>
</dbReference>
<name>X1I888_9ZZZZ</name>
<protein>
    <recommendedName>
        <fullName evidence="1">DUF4062 domain-containing protein</fullName>
    </recommendedName>
</protein>